<feature type="region of interest" description="Disordered" evidence="5">
    <location>
        <begin position="34"/>
        <end position="55"/>
    </location>
</feature>
<dbReference type="InterPro" id="IPR036922">
    <property type="entry name" value="Rieske_2Fe-2S_sf"/>
</dbReference>
<keyword evidence="9" id="KW-1185">Reference proteome</keyword>
<organism evidence="7 10">
    <name type="scientific">Natronoglomus mannanivorans</name>
    <dbReference type="NCBI Taxonomy" id="2979990"/>
    <lineage>
        <taxon>Archaea</taxon>
        <taxon>Methanobacteriati</taxon>
        <taxon>Methanobacteriota</taxon>
        <taxon>Stenosarchaea group</taxon>
        <taxon>Halobacteria</taxon>
        <taxon>Halobacteriales</taxon>
        <taxon>Natrialbaceae</taxon>
        <taxon>Natronoglomus</taxon>
    </lineage>
</organism>
<dbReference type="EMBL" id="JAOPKB010000016">
    <property type="protein sequence ID" value="MCU4975158.1"/>
    <property type="molecule type" value="Genomic_DNA"/>
</dbReference>
<gene>
    <name evidence="8" type="ORF">OB955_20880</name>
    <name evidence="7" type="ORF">OB960_10870</name>
</gene>
<evidence type="ECO:0000256" key="5">
    <source>
        <dbReference type="SAM" id="MobiDB-lite"/>
    </source>
</evidence>
<protein>
    <submittedName>
        <fullName evidence="7">Rieske 2Fe-2S domain-containing protein</fullName>
    </submittedName>
</protein>
<feature type="domain" description="Rieske" evidence="6">
    <location>
        <begin position="38"/>
        <end position="138"/>
    </location>
</feature>
<proteinExistence type="predicted"/>
<sequence>MDDPRRIASLEDVPDETTLLFRVRKQDTELAAKREAKLETESETEAEIGEESGESAETKEAILVRLNGDVAGWLNYCQHLTHIRLDKGSGATMRDGEIICENHGAYFESDSGLCNFGPCEGAYLNSIDVTVDDGDVFLTDPEYEYVGRGGIETDDLDRTSTSNIEF</sequence>
<reference evidence="7 9" key="1">
    <citation type="submission" date="2022-09" db="EMBL/GenBank/DDBJ databases">
        <title>Enrichment on poylsaccharides allowed isolation of novel metabolic and taxonomic groups of Haloarchaea.</title>
        <authorList>
            <person name="Sorokin D.Y."/>
            <person name="Elcheninov A.G."/>
            <person name="Khizhniak T.V."/>
            <person name="Kolganova T.V."/>
            <person name="Kublanov I.V."/>
        </authorList>
    </citation>
    <scope>NUCLEOTIDE SEQUENCE</scope>
    <source>
        <strain evidence="8 9">AArc-m2/3/4</strain>
        <strain evidence="7">AArc-xg1-1</strain>
    </source>
</reference>
<dbReference type="SUPFAM" id="SSF50022">
    <property type="entry name" value="ISP domain"/>
    <property type="match status" value="1"/>
</dbReference>
<feature type="compositionally biased region" description="Acidic residues" evidence="5">
    <location>
        <begin position="41"/>
        <end position="54"/>
    </location>
</feature>
<evidence type="ECO:0000256" key="4">
    <source>
        <dbReference type="ARBA" id="ARBA00023014"/>
    </source>
</evidence>
<keyword evidence="4" id="KW-0411">Iron-sulfur</keyword>
<keyword evidence="3" id="KW-0408">Iron</keyword>
<dbReference type="Gene3D" id="2.102.10.10">
    <property type="entry name" value="Rieske [2Fe-2S] iron-sulphur domain"/>
    <property type="match status" value="1"/>
</dbReference>
<dbReference type="PANTHER" id="PTHR40261:SF1">
    <property type="entry name" value="RIESKE DOMAIN-CONTAINING PROTEIN"/>
    <property type="match status" value="1"/>
</dbReference>
<evidence type="ECO:0000313" key="7">
    <source>
        <dbReference type="EMBL" id="MCU4741899.1"/>
    </source>
</evidence>
<name>A0AAP2Z0L9_9EURY</name>
<keyword evidence="2" id="KW-0479">Metal-binding</keyword>
<dbReference type="PANTHER" id="PTHR40261">
    <property type="match status" value="1"/>
</dbReference>
<dbReference type="AlphaFoldDB" id="A0AAP2Z0L9"/>
<evidence type="ECO:0000256" key="2">
    <source>
        <dbReference type="ARBA" id="ARBA00022723"/>
    </source>
</evidence>
<comment type="caution">
    <text evidence="7">The sequence shown here is derived from an EMBL/GenBank/DDBJ whole genome shotgun (WGS) entry which is preliminary data.</text>
</comment>
<evidence type="ECO:0000313" key="10">
    <source>
        <dbReference type="Proteomes" id="UP001321018"/>
    </source>
</evidence>
<dbReference type="RefSeq" id="WP_338003726.1">
    <property type="nucleotide sequence ID" value="NZ_JAOPKA010000005.1"/>
</dbReference>
<evidence type="ECO:0000256" key="3">
    <source>
        <dbReference type="ARBA" id="ARBA00023004"/>
    </source>
</evidence>
<dbReference type="Proteomes" id="UP001320972">
    <property type="component" value="Unassembled WGS sequence"/>
</dbReference>
<dbReference type="InterPro" id="IPR017941">
    <property type="entry name" value="Rieske_2Fe-2S"/>
</dbReference>
<evidence type="ECO:0000313" key="8">
    <source>
        <dbReference type="EMBL" id="MCU4975158.1"/>
    </source>
</evidence>
<keyword evidence="1" id="KW-0001">2Fe-2S</keyword>
<evidence type="ECO:0000256" key="1">
    <source>
        <dbReference type="ARBA" id="ARBA00022714"/>
    </source>
</evidence>
<dbReference type="Proteomes" id="UP001321018">
    <property type="component" value="Unassembled WGS sequence"/>
</dbReference>
<dbReference type="EMBL" id="JAOPKA010000005">
    <property type="protein sequence ID" value="MCU4741899.1"/>
    <property type="molecule type" value="Genomic_DNA"/>
</dbReference>
<accession>A0AAP2Z0L9</accession>
<dbReference type="PROSITE" id="PS51296">
    <property type="entry name" value="RIESKE"/>
    <property type="match status" value="1"/>
</dbReference>
<dbReference type="GO" id="GO:0046872">
    <property type="term" value="F:metal ion binding"/>
    <property type="evidence" value="ECO:0007669"/>
    <property type="project" value="UniProtKB-KW"/>
</dbReference>
<evidence type="ECO:0000313" key="9">
    <source>
        <dbReference type="Proteomes" id="UP001320972"/>
    </source>
</evidence>
<evidence type="ECO:0000259" key="6">
    <source>
        <dbReference type="PROSITE" id="PS51296"/>
    </source>
</evidence>
<dbReference type="Pfam" id="PF00355">
    <property type="entry name" value="Rieske"/>
    <property type="match status" value="1"/>
</dbReference>
<dbReference type="GO" id="GO:0051537">
    <property type="term" value="F:2 iron, 2 sulfur cluster binding"/>
    <property type="evidence" value="ECO:0007669"/>
    <property type="project" value="UniProtKB-KW"/>
</dbReference>